<keyword evidence="3" id="KW-1185">Reference proteome</keyword>
<proteinExistence type="predicted"/>
<sequence>MQTHLAAALGSVVLTAGTLLAAPAAGAQASAYPTTAYAPVTVGNTWTKGTITWYNRSVAVVGTHKSVSAAGPAYCRRTWAYTYDANGARLGSAGSVAADTACGTTKNFSSFVVPADVVGGAAFVRVCLDDGNLTDLLCSRPYARP</sequence>
<dbReference type="Proteomes" id="UP001257948">
    <property type="component" value="Unassembled WGS sequence"/>
</dbReference>
<gene>
    <name evidence="2" type="ORF">RQC66_21545</name>
</gene>
<accession>A0ABU3LVP8</accession>
<dbReference type="EMBL" id="JAVTLL010000014">
    <property type="protein sequence ID" value="MDT7843312.1"/>
    <property type="molecule type" value="Genomic_DNA"/>
</dbReference>
<keyword evidence="1" id="KW-0732">Signal</keyword>
<reference evidence="3" key="1">
    <citation type="submission" date="2023-07" db="EMBL/GenBank/DDBJ databases">
        <title>Draft genome sequence of the endophytic actinobacterium Streptomyces justiciae WPN32, a potential antibiotic producer.</title>
        <authorList>
            <person name="Yasawong M."/>
            <person name="Pana W."/>
            <person name="Ganta P."/>
            <person name="Santapan N."/>
            <person name="Songngamsuk T."/>
            <person name="Phatcharaharikarn M."/>
            <person name="Kerdtoob S."/>
            <person name="Nantapong N."/>
        </authorList>
    </citation>
    <scope>NUCLEOTIDE SEQUENCE [LARGE SCALE GENOMIC DNA]</scope>
    <source>
        <strain evidence="3">WPN32</strain>
    </source>
</reference>
<protein>
    <recommendedName>
        <fullName evidence="4">Secreted protein</fullName>
    </recommendedName>
</protein>
<feature type="signal peptide" evidence="1">
    <location>
        <begin position="1"/>
        <end position="21"/>
    </location>
</feature>
<evidence type="ECO:0000313" key="2">
    <source>
        <dbReference type="EMBL" id="MDT7843312.1"/>
    </source>
</evidence>
<evidence type="ECO:0008006" key="4">
    <source>
        <dbReference type="Google" id="ProtNLM"/>
    </source>
</evidence>
<evidence type="ECO:0000256" key="1">
    <source>
        <dbReference type="SAM" id="SignalP"/>
    </source>
</evidence>
<evidence type="ECO:0000313" key="3">
    <source>
        <dbReference type="Proteomes" id="UP001257948"/>
    </source>
</evidence>
<name>A0ABU3LVP8_9ACTN</name>
<feature type="chain" id="PRO_5045764284" description="Secreted protein" evidence="1">
    <location>
        <begin position="22"/>
        <end position="145"/>
    </location>
</feature>
<organism evidence="2 3">
    <name type="scientific">Streptomyces justiciae</name>
    <dbReference type="NCBI Taxonomy" id="2780140"/>
    <lineage>
        <taxon>Bacteria</taxon>
        <taxon>Bacillati</taxon>
        <taxon>Actinomycetota</taxon>
        <taxon>Actinomycetes</taxon>
        <taxon>Kitasatosporales</taxon>
        <taxon>Streptomycetaceae</taxon>
        <taxon>Streptomyces</taxon>
    </lineage>
</organism>
<dbReference type="RefSeq" id="WP_314202873.1">
    <property type="nucleotide sequence ID" value="NZ_JAVTLL010000014.1"/>
</dbReference>
<comment type="caution">
    <text evidence="2">The sequence shown here is derived from an EMBL/GenBank/DDBJ whole genome shotgun (WGS) entry which is preliminary data.</text>
</comment>